<keyword evidence="4" id="KW-1185">Reference proteome</keyword>
<feature type="compositionally biased region" description="Basic and acidic residues" evidence="1">
    <location>
        <begin position="40"/>
        <end position="61"/>
    </location>
</feature>
<feature type="region of interest" description="Disordered" evidence="1">
    <location>
        <begin position="40"/>
        <end position="159"/>
    </location>
</feature>
<reference evidence="3" key="2">
    <citation type="submission" date="2023-05" db="EMBL/GenBank/DDBJ databases">
        <authorList>
            <person name="Fouks B."/>
        </authorList>
    </citation>
    <scope>NUCLEOTIDE SEQUENCE</scope>
    <source>
        <strain evidence="3">Stay&amp;Tobe</strain>
        <tissue evidence="3">Testes</tissue>
    </source>
</reference>
<evidence type="ECO:0000256" key="1">
    <source>
        <dbReference type="SAM" id="MobiDB-lite"/>
    </source>
</evidence>
<keyword evidence="2" id="KW-0812">Transmembrane</keyword>
<organism evidence="3 4">
    <name type="scientific">Diploptera punctata</name>
    <name type="common">Pacific beetle cockroach</name>
    <dbReference type="NCBI Taxonomy" id="6984"/>
    <lineage>
        <taxon>Eukaryota</taxon>
        <taxon>Metazoa</taxon>
        <taxon>Ecdysozoa</taxon>
        <taxon>Arthropoda</taxon>
        <taxon>Hexapoda</taxon>
        <taxon>Insecta</taxon>
        <taxon>Pterygota</taxon>
        <taxon>Neoptera</taxon>
        <taxon>Polyneoptera</taxon>
        <taxon>Dictyoptera</taxon>
        <taxon>Blattodea</taxon>
        <taxon>Blaberoidea</taxon>
        <taxon>Blaberidae</taxon>
        <taxon>Diplopterinae</taxon>
        <taxon>Diploptera</taxon>
    </lineage>
</organism>
<name>A0AAD8ABB5_DIPPU</name>
<evidence type="ECO:0000313" key="4">
    <source>
        <dbReference type="Proteomes" id="UP001233999"/>
    </source>
</evidence>
<feature type="compositionally biased region" description="Basic and acidic residues" evidence="1">
    <location>
        <begin position="631"/>
        <end position="651"/>
    </location>
</feature>
<keyword evidence="2" id="KW-0472">Membrane</keyword>
<feature type="compositionally biased region" description="Basic and acidic residues" evidence="1">
    <location>
        <begin position="667"/>
        <end position="684"/>
    </location>
</feature>
<feature type="compositionally biased region" description="Basic and acidic residues" evidence="1">
    <location>
        <begin position="591"/>
        <end position="605"/>
    </location>
</feature>
<feature type="compositionally biased region" description="Polar residues" evidence="1">
    <location>
        <begin position="562"/>
        <end position="574"/>
    </location>
</feature>
<protein>
    <submittedName>
        <fullName evidence="3">Uncharacterized protein</fullName>
    </submittedName>
</protein>
<feature type="compositionally biased region" description="Basic and acidic residues" evidence="1">
    <location>
        <begin position="289"/>
        <end position="301"/>
    </location>
</feature>
<comment type="caution">
    <text evidence="3">The sequence shown here is derived from an EMBL/GenBank/DDBJ whole genome shotgun (WGS) entry which is preliminary data.</text>
</comment>
<feature type="compositionally biased region" description="Basic and acidic residues" evidence="1">
    <location>
        <begin position="478"/>
        <end position="489"/>
    </location>
</feature>
<dbReference type="Proteomes" id="UP001233999">
    <property type="component" value="Unassembled WGS sequence"/>
</dbReference>
<feature type="transmembrane region" description="Helical" evidence="2">
    <location>
        <begin position="16"/>
        <end position="36"/>
    </location>
</feature>
<proteinExistence type="predicted"/>
<feature type="compositionally biased region" description="Basic and acidic residues" evidence="1">
    <location>
        <begin position="258"/>
        <end position="268"/>
    </location>
</feature>
<feature type="compositionally biased region" description="Polar residues" evidence="1">
    <location>
        <begin position="429"/>
        <end position="440"/>
    </location>
</feature>
<feature type="region of interest" description="Disordered" evidence="1">
    <location>
        <begin position="202"/>
        <end position="356"/>
    </location>
</feature>
<dbReference type="EMBL" id="JASPKZ010002717">
    <property type="protein sequence ID" value="KAJ9594803.1"/>
    <property type="molecule type" value="Genomic_DNA"/>
</dbReference>
<feature type="region of interest" description="Disordered" evidence="1">
    <location>
        <begin position="429"/>
        <end position="453"/>
    </location>
</feature>
<feature type="compositionally biased region" description="Basic and acidic residues" evidence="1">
    <location>
        <begin position="114"/>
        <end position="139"/>
    </location>
</feature>
<feature type="non-terminal residue" evidence="3">
    <location>
        <position position="704"/>
    </location>
</feature>
<feature type="compositionally biased region" description="Polar residues" evidence="1">
    <location>
        <begin position="652"/>
        <end position="666"/>
    </location>
</feature>
<evidence type="ECO:0000313" key="3">
    <source>
        <dbReference type="EMBL" id="KAJ9594803.1"/>
    </source>
</evidence>
<reference evidence="3" key="1">
    <citation type="journal article" date="2023" name="IScience">
        <title>Live-bearing cockroach genome reveals convergent evolutionary mechanisms linked to viviparity in insects and beyond.</title>
        <authorList>
            <person name="Fouks B."/>
            <person name="Harrison M.C."/>
            <person name="Mikhailova A.A."/>
            <person name="Marchal E."/>
            <person name="English S."/>
            <person name="Carruthers M."/>
            <person name="Jennings E.C."/>
            <person name="Chiamaka E.L."/>
            <person name="Frigard R.A."/>
            <person name="Pippel M."/>
            <person name="Attardo G.M."/>
            <person name="Benoit J.B."/>
            <person name="Bornberg-Bauer E."/>
            <person name="Tobe S.S."/>
        </authorList>
    </citation>
    <scope>NUCLEOTIDE SEQUENCE</scope>
    <source>
        <strain evidence="3">Stay&amp;Tobe</strain>
    </source>
</reference>
<feature type="non-terminal residue" evidence="3">
    <location>
        <position position="1"/>
    </location>
</feature>
<keyword evidence="2" id="KW-1133">Transmembrane helix</keyword>
<sequence length="704" mass="80279">QENWRNIACRRRQTKITEVVLSLRILVLLFGIMANVDKGRSKWEDNSQGDQDMRLKEDMKCSRRGKPQVELYRPGSGPLRKSGDNDAGFFDSARRSKSSIENSHSKRLSKTSKRNSESRDLTDMSKNDRELTDIDEKMRNIHVSTPGPGTSSKPTMNDVKRKNRKPEQALYVPKPLAQAIAIGNKSPVDNVDSKIISNNNCLKEKNKQSGKDIQVQRSENWDRNGGRKCAKEKDCGGGKCNEGKSHPMRYSGNRRNCHTNDSDIKTQDSNHLSSWNSEASVSSQSYPQRRNDFSREIRQASEPRVLPPTSLPLDVNRMRDTRSVEPAGRGWNGEKLQSKPPSGRRGSMKDSCLPTNITKTPSKSYICYDSLPPRLKKKFLAENMAANTSYIGTTSEDAWDGSTVTFQGSGLSYQHVQPPLQHDGIGQQQNFPEWSHTLPNPRTRGRGRLRPDEVEMEKVFSAVARYSRSLTPDPSFESGEHERYRKRTDNNPSEAGEIYQNQKRNENKLQMKGNATKPQEVALASSSTDVLQNPPSPKLLDWGEEVEQMERLEAEGVMSDVMTRSSSLASLQDKSQTHPPRERRRRRRRSLSRDNGTRAQSKEQNRGYSGDRNNRGSSQERNYGSHRNRGHSRERNSAGENKDFNNREKNVRPQSNERNFRGQSQDRVYRGQSRDRNNRAENRIIEDKAEKEIVKFMVKKKGQE</sequence>
<feature type="region of interest" description="Disordered" evidence="1">
    <location>
        <begin position="469"/>
        <end position="684"/>
    </location>
</feature>
<gene>
    <name evidence="3" type="ORF">L9F63_013905</name>
</gene>
<feature type="compositionally biased region" description="Basic residues" evidence="1">
    <location>
        <begin position="581"/>
        <end position="590"/>
    </location>
</feature>
<feature type="compositionally biased region" description="Polar residues" evidence="1">
    <location>
        <begin position="524"/>
        <end position="533"/>
    </location>
</feature>
<feature type="compositionally biased region" description="Basic and acidic residues" evidence="1">
    <location>
        <begin position="219"/>
        <end position="245"/>
    </location>
</feature>
<accession>A0AAD8ABB5</accession>
<evidence type="ECO:0000256" key="2">
    <source>
        <dbReference type="SAM" id="Phobius"/>
    </source>
</evidence>
<dbReference type="AlphaFoldDB" id="A0AAD8ABB5"/>
<feature type="compositionally biased region" description="Polar residues" evidence="1">
    <location>
        <begin position="269"/>
        <end position="288"/>
    </location>
</feature>